<dbReference type="GO" id="GO:0035869">
    <property type="term" value="C:ciliary transition zone"/>
    <property type="evidence" value="ECO:0007669"/>
    <property type="project" value="TreeGrafter"/>
</dbReference>
<dbReference type="Ensembl" id="ENSGACT00000022373.1">
    <property type="protein sequence ID" value="ENSGACP00000022331.1"/>
    <property type="gene ID" value="ENSGACG00000016907.1"/>
</dbReference>
<name>G3PXJ2_GASAC</name>
<dbReference type="GO" id="GO:0060271">
    <property type="term" value="P:cilium assembly"/>
    <property type="evidence" value="ECO:0007669"/>
    <property type="project" value="TreeGrafter"/>
</dbReference>
<evidence type="ECO:0000313" key="2">
    <source>
        <dbReference type="Ensembl" id="ENSGACP00000022331.1"/>
    </source>
</evidence>
<protein>
    <submittedName>
        <fullName evidence="2">Uncharacterized protein</fullName>
    </submittedName>
</protein>
<dbReference type="PANTHER" id="PTHR14492">
    <property type="entry name" value="JBTS17"/>
    <property type="match status" value="1"/>
</dbReference>
<accession>G3PXJ2</accession>
<reference evidence="2" key="2">
    <citation type="submission" date="2024-04" db="UniProtKB">
        <authorList>
            <consortium name="Ensembl"/>
        </authorList>
    </citation>
    <scope>IDENTIFICATION</scope>
</reference>
<feature type="region of interest" description="Disordered" evidence="1">
    <location>
        <begin position="55"/>
        <end position="89"/>
    </location>
</feature>
<dbReference type="AlphaFoldDB" id="G3PXJ2"/>
<proteinExistence type="predicted"/>
<evidence type="ECO:0000256" key="1">
    <source>
        <dbReference type="SAM" id="MobiDB-lite"/>
    </source>
</evidence>
<dbReference type="Bgee" id="ENSGACG00000016907">
    <property type="expression patterns" value="Expressed in head kidney and 5 other cell types or tissues"/>
</dbReference>
<dbReference type="eggNOG" id="ENOG502T01B">
    <property type="taxonomic scope" value="Eukaryota"/>
</dbReference>
<dbReference type="PANTHER" id="PTHR14492:SF4">
    <property type="entry name" value="CILIOGENESIS AND PLANAR POLARITY EFFECTOR 1"/>
    <property type="match status" value="1"/>
</dbReference>
<dbReference type="InterPro" id="IPR028236">
    <property type="entry name" value="CPLANE1"/>
</dbReference>
<sequence>MTLGPDGRQFISVLDLEDEALHQDLVQNVPSTRPASPTSAQLHLLATSVIRSGAAADPQPAVTIQEDPDWTSHKDIPEESPSLGDIEPNGYQQGVIQQETVERYDSEIFRAIKTQSVGPQRASSTPPTVWFSSRMLELDAQLAALQDIADNLEMDFSKSRMLVNTIEKLTPASAP</sequence>
<reference evidence="2" key="1">
    <citation type="submission" date="2006-01" db="EMBL/GenBank/DDBJ databases">
        <authorList>
            <person name="Lindblad-Toh K."/>
            <person name="Mauceli E."/>
            <person name="Grabherr M."/>
            <person name="Chang J.L."/>
            <person name="Lander E.S."/>
        </authorList>
    </citation>
    <scope>NUCLEOTIDE SEQUENCE [LARGE SCALE GENOMIC DNA]</scope>
</reference>
<dbReference type="InParanoid" id="G3PXJ2"/>
<organism evidence="2">
    <name type="scientific">Gasterosteus aculeatus</name>
    <name type="common">Three-spined stickleback</name>
    <dbReference type="NCBI Taxonomy" id="69293"/>
    <lineage>
        <taxon>Eukaryota</taxon>
        <taxon>Metazoa</taxon>
        <taxon>Chordata</taxon>
        <taxon>Craniata</taxon>
        <taxon>Vertebrata</taxon>
        <taxon>Euteleostomi</taxon>
        <taxon>Actinopterygii</taxon>
        <taxon>Neopterygii</taxon>
        <taxon>Teleostei</taxon>
        <taxon>Neoteleostei</taxon>
        <taxon>Acanthomorphata</taxon>
        <taxon>Eupercaria</taxon>
        <taxon>Perciformes</taxon>
        <taxon>Cottioidei</taxon>
        <taxon>Gasterosteales</taxon>
        <taxon>Gasterosteidae</taxon>
        <taxon>Gasterosteus</taxon>
    </lineage>
</organism>